<reference evidence="1 2" key="1">
    <citation type="journal article" date="2018" name="Front. Plant Sci.">
        <title>Red Clover (Trifolium pratense) and Zigzag Clover (T. medium) - A Picture of Genomic Similarities and Differences.</title>
        <authorList>
            <person name="Dluhosova J."/>
            <person name="Istvanek J."/>
            <person name="Nedelnik J."/>
            <person name="Repkova J."/>
        </authorList>
    </citation>
    <scope>NUCLEOTIDE SEQUENCE [LARGE SCALE GENOMIC DNA]</scope>
    <source>
        <strain evidence="2">cv. 10/8</strain>
        <tissue evidence="1">Leaf</tissue>
    </source>
</reference>
<accession>A0A392PRZ9</accession>
<dbReference type="EMBL" id="LXQA010094079">
    <property type="protein sequence ID" value="MCI14871.1"/>
    <property type="molecule type" value="Genomic_DNA"/>
</dbReference>
<sequence length="54" mass="5703">MGGTSSSISDVSKSTTGEDQSVVYLTTDSKTCTFRAIVGVETASVNLTDYTFDE</sequence>
<keyword evidence="2" id="KW-1185">Reference proteome</keyword>
<evidence type="ECO:0000313" key="2">
    <source>
        <dbReference type="Proteomes" id="UP000265520"/>
    </source>
</evidence>
<protein>
    <submittedName>
        <fullName evidence="1">Uncharacterized protein</fullName>
    </submittedName>
</protein>
<dbReference type="Proteomes" id="UP000265520">
    <property type="component" value="Unassembled WGS sequence"/>
</dbReference>
<organism evidence="1 2">
    <name type="scientific">Trifolium medium</name>
    <dbReference type="NCBI Taxonomy" id="97028"/>
    <lineage>
        <taxon>Eukaryota</taxon>
        <taxon>Viridiplantae</taxon>
        <taxon>Streptophyta</taxon>
        <taxon>Embryophyta</taxon>
        <taxon>Tracheophyta</taxon>
        <taxon>Spermatophyta</taxon>
        <taxon>Magnoliopsida</taxon>
        <taxon>eudicotyledons</taxon>
        <taxon>Gunneridae</taxon>
        <taxon>Pentapetalae</taxon>
        <taxon>rosids</taxon>
        <taxon>fabids</taxon>
        <taxon>Fabales</taxon>
        <taxon>Fabaceae</taxon>
        <taxon>Papilionoideae</taxon>
        <taxon>50 kb inversion clade</taxon>
        <taxon>NPAAA clade</taxon>
        <taxon>Hologalegina</taxon>
        <taxon>IRL clade</taxon>
        <taxon>Trifolieae</taxon>
        <taxon>Trifolium</taxon>
    </lineage>
</organism>
<proteinExistence type="predicted"/>
<feature type="non-terminal residue" evidence="1">
    <location>
        <position position="54"/>
    </location>
</feature>
<dbReference type="AlphaFoldDB" id="A0A392PRZ9"/>
<comment type="caution">
    <text evidence="1">The sequence shown here is derived from an EMBL/GenBank/DDBJ whole genome shotgun (WGS) entry which is preliminary data.</text>
</comment>
<evidence type="ECO:0000313" key="1">
    <source>
        <dbReference type="EMBL" id="MCI14871.1"/>
    </source>
</evidence>
<name>A0A392PRZ9_9FABA</name>